<comment type="caution">
    <text evidence="2">The sequence shown here is derived from an EMBL/GenBank/DDBJ whole genome shotgun (WGS) entry which is preliminary data.</text>
</comment>
<evidence type="ECO:0000313" key="3">
    <source>
        <dbReference type="Proteomes" id="UP000249363"/>
    </source>
</evidence>
<evidence type="ECO:0000256" key="1">
    <source>
        <dbReference type="ARBA" id="ARBA00023002"/>
    </source>
</evidence>
<dbReference type="InterPro" id="IPR036291">
    <property type="entry name" value="NAD(P)-bd_dom_sf"/>
</dbReference>
<dbReference type="SUPFAM" id="SSF51735">
    <property type="entry name" value="NAD(P)-binding Rossmann-fold domains"/>
    <property type="match status" value="1"/>
</dbReference>
<accession>A0A364KNF4</accession>
<evidence type="ECO:0000313" key="2">
    <source>
        <dbReference type="EMBL" id="RAO65080.1"/>
    </source>
</evidence>
<dbReference type="GeneID" id="63790309"/>
<proteinExistence type="predicted"/>
<reference evidence="2 3" key="1">
    <citation type="journal article" date="2017" name="Biotechnol. Biofuels">
        <title>Differential beta-glucosidase expression as a function of carbon source availability in Talaromyces amestolkiae: a genomic and proteomic approach.</title>
        <authorList>
            <person name="de Eugenio L.I."/>
            <person name="Mendez-Liter J.A."/>
            <person name="Nieto-Dominguez M."/>
            <person name="Alonso L."/>
            <person name="Gil-Munoz J."/>
            <person name="Barriuso J."/>
            <person name="Prieto A."/>
            <person name="Martinez M.J."/>
        </authorList>
    </citation>
    <scope>NUCLEOTIDE SEQUENCE [LARGE SCALE GENOMIC DNA]</scope>
    <source>
        <strain evidence="2 3">CIB</strain>
    </source>
</reference>
<keyword evidence="3" id="KW-1185">Reference proteome</keyword>
<dbReference type="OrthoDB" id="2898509at2759"/>
<dbReference type="AlphaFoldDB" id="A0A364KNF4"/>
<dbReference type="Proteomes" id="UP000249363">
    <property type="component" value="Unassembled WGS sequence"/>
</dbReference>
<keyword evidence="1" id="KW-0560">Oxidoreductase</keyword>
<name>A0A364KNF4_TALAM</name>
<dbReference type="RefSeq" id="XP_040729597.1">
    <property type="nucleotide sequence ID" value="XM_040873090.1"/>
</dbReference>
<dbReference type="PANTHER" id="PTHR47534:SF3">
    <property type="entry name" value="ALCOHOL DEHYDROGENASE-LIKE C-TERMINAL DOMAIN-CONTAINING PROTEIN"/>
    <property type="match status" value="1"/>
</dbReference>
<dbReference type="Gene3D" id="3.40.50.720">
    <property type="entry name" value="NAD(P)-binding Rossmann-like Domain"/>
    <property type="match status" value="1"/>
</dbReference>
<dbReference type="STRING" id="1196081.A0A364KNF4"/>
<dbReference type="Pfam" id="PF00106">
    <property type="entry name" value="adh_short"/>
    <property type="match status" value="1"/>
</dbReference>
<dbReference type="InterPro" id="IPR002347">
    <property type="entry name" value="SDR_fam"/>
</dbReference>
<dbReference type="PANTHER" id="PTHR47534">
    <property type="entry name" value="YALI0E05731P"/>
    <property type="match status" value="1"/>
</dbReference>
<evidence type="ECO:0008006" key="4">
    <source>
        <dbReference type="Google" id="ProtNLM"/>
    </source>
</evidence>
<protein>
    <recommendedName>
        <fullName evidence="4">Ketoreductase (KR) domain-containing protein</fullName>
    </recommendedName>
</protein>
<organism evidence="2 3">
    <name type="scientific">Talaromyces amestolkiae</name>
    <dbReference type="NCBI Taxonomy" id="1196081"/>
    <lineage>
        <taxon>Eukaryota</taxon>
        <taxon>Fungi</taxon>
        <taxon>Dikarya</taxon>
        <taxon>Ascomycota</taxon>
        <taxon>Pezizomycotina</taxon>
        <taxon>Eurotiomycetes</taxon>
        <taxon>Eurotiomycetidae</taxon>
        <taxon>Eurotiales</taxon>
        <taxon>Trichocomaceae</taxon>
        <taxon>Talaromyces</taxon>
        <taxon>Talaromyces sect. Talaromyces</taxon>
    </lineage>
</organism>
<dbReference type="EMBL" id="MIKG01000001">
    <property type="protein sequence ID" value="RAO65080.1"/>
    <property type="molecule type" value="Genomic_DNA"/>
</dbReference>
<gene>
    <name evidence="2" type="ORF">BHQ10_001092</name>
</gene>
<dbReference type="InterPro" id="IPR052228">
    <property type="entry name" value="Sec_Metab_Biosynth_Oxidored"/>
</dbReference>
<sequence>MISLPEAIASNERIASTFPPGLVAVFVGGTSGVGEYTLKAFVKYAVSPRVYLVGRSQVSADRIIEECTQLNRGGKFEFIKADISLLKNVDEVCNQLKSKETKVNILFETQGTMAFEKKTSEGLPFAIAVGIHSRIRFILNLLPLLRKADHLRRVVSVGAATCEGSIDLSNIPGVGIPLLPWRNQIASIQTLLLEEMAKRAPEVSFVHTVPGVVKSGIFRDSEGTGMAIRIAIAKLLMPLIATSPDESGERHTFVATSAVYPPGQQGAAHAGVPLHGILTTARGTDGKPGSGVYSVSNKCEVASPKVEELLATFRKDGTAEKVWQYFAADFKRITGTDVPL</sequence>
<dbReference type="GO" id="GO:0016491">
    <property type="term" value="F:oxidoreductase activity"/>
    <property type="evidence" value="ECO:0007669"/>
    <property type="project" value="UniProtKB-KW"/>
</dbReference>